<comment type="caution">
    <text evidence="1">The sequence shown here is derived from an EMBL/GenBank/DDBJ whole genome shotgun (WGS) entry which is preliminary data.</text>
</comment>
<name>A0A101HH41_9BACT</name>
<organism evidence="1 2">
    <name type="scientific">candidate division WS6 bacterium 34_10</name>
    <dbReference type="NCBI Taxonomy" id="1641389"/>
    <lineage>
        <taxon>Bacteria</taxon>
        <taxon>Candidatus Dojkabacteria</taxon>
    </lineage>
</organism>
<feature type="non-terminal residue" evidence="1">
    <location>
        <position position="1"/>
    </location>
</feature>
<evidence type="ECO:0000313" key="2">
    <source>
        <dbReference type="Proteomes" id="UP000053904"/>
    </source>
</evidence>
<reference evidence="2" key="1">
    <citation type="journal article" date="2015" name="MBio">
        <title>Genome-Resolved Metagenomic Analysis Reveals Roles for Candidate Phyla and Other Microbial Community Members in Biogeochemical Transformations in Oil Reservoirs.</title>
        <authorList>
            <person name="Hu P."/>
            <person name="Tom L."/>
            <person name="Singh A."/>
            <person name="Thomas B.C."/>
            <person name="Baker B.J."/>
            <person name="Piceno Y.M."/>
            <person name="Andersen G.L."/>
            <person name="Banfield J.F."/>
        </authorList>
    </citation>
    <scope>NUCLEOTIDE SEQUENCE [LARGE SCALE GENOMIC DNA]</scope>
</reference>
<dbReference type="Proteomes" id="UP000053904">
    <property type="component" value="Unassembled WGS sequence"/>
</dbReference>
<gene>
    <name evidence="1" type="ORF">XD93_0763</name>
</gene>
<sequence length="75" mass="9050">FYYNTREYDLKWAFWVDGPERLKEMFRVMLKAPKFEGNDGEVYVTNIERKLFFNEYIPRVFGSPSKIGTIEMVEI</sequence>
<proteinExistence type="predicted"/>
<accession>A0A101HH41</accession>
<dbReference type="EMBL" id="LGGO01000114">
    <property type="protein sequence ID" value="KUK76698.1"/>
    <property type="molecule type" value="Genomic_DNA"/>
</dbReference>
<dbReference type="PATRIC" id="fig|1641389.3.peg.911"/>
<dbReference type="AlphaFoldDB" id="A0A101HH41"/>
<evidence type="ECO:0000313" key="1">
    <source>
        <dbReference type="EMBL" id="KUK76698.1"/>
    </source>
</evidence>
<protein>
    <submittedName>
        <fullName evidence="1">Uncharacterized protein</fullName>
    </submittedName>
</protein>